<dbReference type="SUPFAM" id="SSF52540">
    <property type="entry name" value="P-loop containing nucleoside triphosphate hydrolases"/>
    <property type="match status" value="1"/>
</dbReference>
<dbReference type="GO" id="GO:0043139">
    <property type="term" value="F:5'-3' DNA helicase activity"/>
    <property type="evidence" value="ECO:0007669"/>
    <property type="project" value="TreeGrafter"/>
</dbReference>
<dbReference type="Pfam" id="PF13087">
    <property type="entry name" value="AAA_12"/>
    <property type="match status" value="1"/>
</dbReference>
<dbReference type="Pfam" id="PF13086">
    <property type="entry name" value="AAA_11"/>
    <property type="match status" value="2"/>
</dbReference>
<evidence type="ECO:0000259" key="10">
    <source>
        <dbReference type="SMART" id="SM00487"/>
    </source>
</evidence>
<dbReference type="EC" id="2.7.7.48" evidence="7"/>
<dbReference type="CDD" id="cd18808">
    <property type="entry name" value="SF1_C_Upf1"/>
    <property type="match status" value="1"/>
</dbReference>
<evidence type="ECO:0000256" key="2">
    <source>
        <dbReference type="ARBA" id="ARBA00022741"/>
    </source>
</evidence>
<dbReference type="SMART" id="SM00487">
    <property type="entry name" value="DEXDc"/>
    <property type="match status" value="1"/>
</dbReference>
<protein>
    <recommendedName>
        <fullName evidence="7">RNA-dependent RNA polymerase</fullName>
        <ecNumber evidence="7">2.7.7.48</ecNumber>
    </recommendedName>
</protein>
<evidence type="ECO:0000256" key="8">
    <source>
        <dbReference type="SAM" id="Coils"/>
    </source>
</evidence>
<dbReference type="GO" id="GO:0005524">
    <property type="term" value="F:ATP binding"/>
    <property type="evidence" value="ECO:0007669"/>
    <property type="project" value="UniProtKB-KW"/>
</dbReference>
<dbReference type="InterPro" id="IPR047187">
    <property type="entry name" value="SF1_C_Upf1"/>
</dbReference>
<evidence type="ECO:0000256" key="4">
    <source>
        <dbReference type="ARBA" id="ARBA00022806"/>
    </source>
</evidence>
<dbReference type="Gene3D" id="3.40.50.300">
    <property type="entry name" value="P-loop containing nucleotide triphosphate hydrolases"/>
    <property type="match status" value="2"/>
</dbReference>
<keyword evidence="8" id="KW-0175">Coiled coil</keyword>
<dbReference type="InterPro" id="IPR027417">
    <property type="entry name" value="P-loop_NTPase"/>
</dbReference>
<evidence type="ECO:0000256" key="9">
    <source>
        <dbReference type="SAM" id="MobiDB-lite"/>
    </source>
</evidence>
<keyword evidence="2" id="KW-0547">Nucleotide-binding</keyword>
<keyword evidence="7" id="KW-0694">RNA-binding</keyword>
<evidence type="ECO:0000256" key="3">
    <source>
        <dbReference type="ARBA" id="ARBA00022801"/>
    </source>
</evidence>
<evidence type="ECO:0000256" key="5">
    <source>
        <dbReference type="ARBA" id="ARBA00022840"/>
    </source>
</evidence>
<gene>
    <name evidence="11" type="ORF">EDS130_LOCUS30604</name>
</gene>
<dbReference type="GO" id="GO:0016787">
    <property type="term" value="F:hydrolase activity"/>
    <property type="evidence" value="ECO:0007669"/>
    <property type="project" value="UniProtKB-KW"/>
</dbReference>
<comment type="catalytic activity">
    <reaction evidence="6">
        <text>ATP + H2O = ADP + phosphate + H(+)</text>
        <dbReference type="Rhea" id="RHEA:13065"/>
        <dbReference type="ChEBI" id="CHEBI:15377"/>
        <dbReference type="ChEBI" id="CHEBI:15378"/>
        <dbReference type="ChEBI" id="CHEBI:30616"/>
        <dbReference type="ChEBI" id="CHEBI:43474"/>
        <dbReference type="ChEBI" id="CHEBI:456216"/>
        <dbReference type="EC" id="3.6.4.12"/>
    </reaction>
    <physiologicalReaction direction="left-to-right" evidence="6">
        <dbReference type="Rhea" id="RHEA:13066"/>
    </physiologicalReaction>
</comment>
<comment type="catalytic activity">
    <reaction evidence="7">
        <text>RNA(n) + a ribonucleoside 5'-triphosphate = RNA(n+1) + diphosphate</text>
        <dbReference type="Rhea" id="RHEA:21248"/>
        <dbReference type="Rhea" id="RHEA-COMP:14527"/>
        <dbReference type="Rhea" id="RHEA-COMP:17342"/>
        <dbReference type="ChEBI" id="CHEBI:33019"/>
        <dbReference type="ChEBI" id="CHEBI:61557"/>
        <dbReference type="ChEBI" id="CHEBI:140395"/>
        <dbReference type="EC" id="2.7.7.48"/>
    </reaction>
</comment>
<dbReference type="GO" id="GO:0005694">
    <property type="term" value="C:chromosome"/>
    <property type="evidence" value="ECO:0007669"/>
    <property type="project" value="UniProtKB-ARBA"/>
</dbReference>
<feature type="compositionally biased region" description="Low complexity" evidence="9">
    <location>
        <begin position="88"/>
        <end position="97"/>
    </location>
</feature>
<feature type="compositionally biased region" description="Basic and acidic residues" evidence="9">
    <location>
        <begin position="76"/>
        <end position="87"/>
    </location>
</feature>
<comment type="caution">
    <text evidence="11">The sequence shown here is derived from an EMBL/GenBank/DDBJ whole genome shotgun (WGS) entry which is preliminary data.</text>
</comment>
<dbReference type="InterPro" id="IPR014001">
    <property type="entry name" value="Helicase_ATP-bd"/>
</dbReference>
<dbReference type="PANTHER" id="PTHR43788">
    <property type="entry name" value="DNA2/NAM7 HELICASE FAMILY MEMBER"/>
    <property type="match status" value="1"/>
</dbReference>
<feature type="coiled-coil region" evidence="8">
    <location>
        <begin position="451"/>
        <end position="485"/>
    </location>
</feature>
<keyword evidence="3" id="KW-0378">Hydrolase</keyword>
<feature type="region of interest" description="Disordered" evidence="9">
    <location>
        <begin position="72"/>
        <end position="97"/>
    </location>
</feature>
<keyword evidence="4" id="KW-0347">Helicase</keyword>
<dbReference type="GO" id="GO:0003723">
    <property type="term" value="F:RNA binding"/>
    <property type="evidence" value="ECO:0007669"/>
    <property type="project" value="UniProtKB-KW"/>
</dbReference>
<dbReference type="PANTHER" id="PTHR43788:SF13">
    <property type="entry name" value="REGULATOR OF NONSENSE TRANSCRIPTS 1"/>
    <property type="match status" value="1"/>
</dbReference>
<organism evidence="11 12">
    <name type="scientific">Adineta ricciae</name>
    <name type="common">Rotifer</name>
    <dbReference type="NCBI Taxonomy" id="249248"/>
    <lineage>
        <taxon>Eukaryota</taxon>
        <taxon>Metazoa</taxon>
        <taxon>Spiralia</taxon>
        <taxon>Gnathifera</taxon>
        <taxon>Rotifera</taxon>
        <taxon>Eurotatoria</taxon>
        <taxon>Bdelloidea</taxon>
        <taxon>Adinetida</taxon>
        <taxon>Adinetidae</taxon>
        <taxon>Adineta</taxon>
    </lineage>
</organism>
<proteinExistence type="inferred from homology"/>
<evidence type="ECO:0000313" key="12">
    <source>
        <dbReference type="Proteomes" id="UP000663852"/>
    </source>
</evidence>
<comment type="similarity">
    <text evidence="7">Belongs to the RdRP family.</text>
</comment>
<dbReference type="InterPro" id="IPR041677">
    <property type="entry name" value="DNA2/NAM7_AAA_11"/>
</dbReference>
<keyword evidence="7" id="KW-0696">RNA-directed RNA polymerase</keyword>
<dbReference type="Pfam" id="PF05183">
    <property type="entry name" value="RdRP"/>
    <property type="match status" value="1"/>
</dbReference>
<feature type="domain" description="Helicase ATP-binding" evidence="10">
    <location>
        <begin position="966"/>
        <end position="1183"/>
    </location>
</feature>
<name>A0A815DFK2_ADIRI</name>
<keyword evidence="7" id="KW-0548">Nucleotidyltransferase</keyword>
<dbReference type="OrthoDB" id="6513042at2759"/>
<sequence>MDYSSTAKAQESALIERKDRIAQFASAQKNNQSGLIDKYYNYWANRLGVQSIQCRRLAELFSQAVDAPKTGQKIRVPAELKPPRSEESSNTTTAGSNTAEGKEYVWMKMLNNAKKFRDEFQTKLLTENRYTGLSKTTLLNMFYERRCPALLTYNNTQSLNEYELIISTIKWINEQQDSDELLRTFIYLFDFSQLTMKQKQDIELSLKIPRVYLYAILNKSKILSNELIDKYHLSQTPSSWRLFYTSPKLFQMESQIEYEQTFQPMIYVLKQNSSHERTLICISINDTITLVLDIYQNALSLVTEQTNSNQSSVLWQIRAGLCFAYLESTLYSIRRKFHFDNDYFIKISEDRIQIYQNDPRNSFIVFMYDTNDENKIISVDLTRFDRNILRERQHPKVNRHEFHYFEIFVLSNDQHISSSYYPMISYYDEEYFTQNYFNPRVENYEYVEYLTEQDKDEEEKYKNEQKRMEEKRKEFQAEFEKISLENAENLLKSFMSVHDTKYLCKIWNYLKDNHVDMEMINEEILNYFFREIHSMLNGSIHRLSIDESWFHDLIISFIHIENKNAKIFNQLFQSTKKLNSKLKDKSQPSYIPYLGRILQRLFKENFYNIDQFYSINNEFIYHLYLSILLGNNYNTDEISLSYLLEISSLTNIQLTLKQLIDLIRSCLMTKDSGICLKFLDNLLNLSMSNQEQHSTAIIDYIKQFLSMIVRTTDSGICLKFLDNLLNLSMSNQEQHSTAIIDYIKQFLSMIVRTTVYDLDEIDRRIRLKPEILIRNGETILNLRAKFIKKKNDEEDSQTNNDDESNVEENNEAIFQFEEYHYEKIPSHHFNIGDSIALIDQEELNNYLSKQNRTDEKPPLRLFYQSFGIILSIHPILTIKFPYFPSSLTNNNYLNRQKLFRLERLPNFVTLNRSIDAFEKLIDNQDYLIIKPLLNLSDDLIGDQLKNYAEEKVKKLEDQFHNDNEYNQANLNDSQRQAIENALENRLTLIQGPPGTGKTETSAWIIHLWLRNFAQDNQPILVCAETHQAVDNLTRRLIKYQYRLVRYGEPRTVAPDLHEYTMPRQIELIRREKQKTNPNISSKSLFGPPRPKEIREVLSNCQILCMTCSGVGILEPSLKFPFILIDEASQITEPNILISLVRITDQIVLVGDQKQLPPIIKMTDAKQLLERSFFQRLLENLRISSIMLDTQYRMHPSLIDFPSRMFYKNLLRSGVTTKDRPTPKEIQFIDQKIPLMFVDVDKGIETLQGSNIYNKREVEMVCQTIQTLLPSQKPDLSPMDIGVITPYTKQVKEIAEKLLNKTPKGVEVRTVDGFQGREKEIILISLVRSNDENEIGFLTSEQRMNVLLTRAKRAMIVFGNRKTLMSNSVWKQWIESVPNINADQFIQNCLSKQVNVQQSSSNHQPQYRNSHRRQR</sequence>
<keyword evidence="7" id="KW-0808">Transferase</keyword>
<dbReference type="InterPro" id="IPR050534">
    <property type="entry name" value="Coronavir_polyprotein_1ab"/>
</dbReference>
<evidence type="ECO:0000256" key="7">
    <source>
        <dbReference type="RuleBase" id="RU363098"/>
    </source>
</evidence>
<dbReference type="EMBL" id="CAJNOJ010000216">
    <property type="protein sequence ID" value="CAF1300974.1"/>
    <property type="molecule type" value="Genomic_DNA"/>
</dbReference>
<dbReference type="InterPro" id="IPR041679">
    <property type="entry name" value="DNA2/NAM7-like_C"/>
</dbReference>
<evidence type="ECO:0000256" key="1">
    <source>
        <dbReference type="ARBA" id="ARBA00007913"/>
    </source>
</evidence>
<evidence type="ECO:0000256" key="6">
    <source>
        <dbReference type="ARBA" id="ARBA00048432"/>
    </source>
</evidence>
<dbReference type="FunFam" id="3.40.50.300:FF:000326">
    <property type="entry name" value="P-loop containing nucleoside triphosphate hydrolase"/>
    <property type="match status" value="1"/>
</dbReference>
<comment type="similarity">
    <text evidence="1">Belongs to the DNA2/NAM7 helicase family.</text>
</comment>
<dbReference type="GO" id="GO:0003968">
    <property type="term" value="F:RNA-directed RNA polymerase activity"/>
    <property type="evidence" value="ECO:0007669"/>
    <property type="project" value="UniProtKB-KW"/>
</dbReference>
<reference evidence="11" key="1">
    <citation type="submission" date="2021-02" db="EMBL/GenBank/DDBJ databases">
        <authorList>
            <person name="Nowell W R."/>
        </authorList>
    </citation>
    <scope>NUCLEOTIDE SEQUENCE</scope>
</reference>
<dbReference type="InterPro" id="IPR057596">
    <property type="entry name" value="RDRP_core"/>
</dbReference>
<evidence type="ECO:0000313" key="11">
    <source>
        <dbReference type="EMBL" id="CAF1300974.1"/>
    </source>
</evidence>
<keyword evidence="5" id="KW-0067">ATP-binding</keyword>
<accession>A0A815DFK2</accession>
<dbReference type="Proteomes" id="UP000663852">
    <property type="component" value="Unassembled WGS sequence"/>
</dbReference>